<dbReference type="PANTHER" id="PTHR43280">
    <property type="entry name" value="ARAC-FAMILY TRANSCRIPTIONAL REGULATOR"/>
    <property type="match status" value="1"/>
</dbReference>
<evidence type="ECO:0000259" key="5">
    <source>
        <dbReference type="PROSITE" id="PS01124"/>
    </source>
</evidence>
<keyword evidence="1" id="KW-0805">Transcription regulation</keyword>
<evidence type="ECO:0000313" key="8">
    <source>
        <dbReference type="EMBL" id="PLR92820.1"/>
    </source>
</evidence>
<sequence length="255" mass="29375">MYMAGLLILDYEKIIRQEIKLIFKESQYNHLSIYESDSGKSALSIFQQKKPSLVIMDLSLPDVDGIQLGKEFIKISPKVSVIVLSQLTMFEMVESSINAGFSGYLIKPLSKVKLLSIVDRLQIPDLFQHSTDTSKESESVDAAKQPVKHALEFIHNKYQDELTLHEVANYVYLSDCYFSRLFKAEMKISFIEYLKKYRLNQAKRLLKMTSFPIEVIANNTGFANASYFTTTFKRMEGKTPTEYRGDFVKLFDKTH</sequence>
<protein>
    <submittedName>
        <fullName evidence="7">DNA-binding response regulator</fullName>
    </submittedName>
</protein>
<dbReference type="PROSITE" id="PS00041">
    <property type="entry name" value="HTH_ARAC_FAMILY_1"/>
    <property type="match status" value="1"/>
</dbReference>
<reference evidence="8 10" key="2">
    <citation type="submission" date="2017-12" db="EMBL/GenBank/DDBJ databases">
        <title>Comparative Functional Genomics of Dry Heat Resistant strains isolated from the Viking Spacecraft.</title>
        <authorList>
            <person name="Seuylemezian A."/>
            <person name="Cooper K."/>
            <person name="Vaishampayan P."/>
        </authorList>
    </citation>
    <scope>NUCLEOTIDE SEQUENCE [LARGE SCALE GENOMIC DNA]</scope>
    <source>
        <strain evidence="8 10">ATCC 29669</strain>
    </source>
</reference>
<dbReference type="Gene3D" id="1.10.10.60">
    <property type="entry name" value="Homeodomain-like"/>
    <property type="match status" value="2"/>
</dbReference>
<evidence type="ECO:0000313" key="7">
    <source>
        <dbReference type="EMBL" id="PLR86718.1"/>
    </source>
</evidence>
<dbReference type="OrthoDB" id="9788446at2"/>
<dbReference type="PANTHER" id="PTHR43280:SF28">
    <property type="entry name" value="HTH-TYPE TRANSCRIPTIONAL ACTIVATOR RHAS"/>
    <property type="match status" value="1"/>
</dbReference>
<evidence type="ECO:0000313" key="10">
    <source>
        <dbReference type="Proteomes" id="UP000235114"/>
    </source>
</evidence>
<dbReference type="Gene3D" id="3.40.50.2300">
    <property type="match status" value="1"/>
</dbReference>
<evidence type="ECO:0000259" key="6">
    <source>
        <dbReference type="PROSITE" id="PS50110"/>
    </source>
</evidence>
<dbReference type="GO" id="GO:0003700">
    <property type="term" value="F:DNA-binding transcription factor activity"/>
    <property type="evidence" value="ECO:0007669"/>
    <property type="project" value="InterPro"/>
</dbReference>
<dbReference type="AlphaFoldDB" id="A0A2N5GSH3"/>
<dbReference type="SUPFAM" id="SSF46689">
    <property type="entry name" value="Homeodomain-like"/>
    <property type="match status" value="2"/>
</dbReference>
<feature type="domain" description="Response regulatory" evidence="6">
    <location>
        <begin position="5"/>
        <end position="122"/>
    </location>
</feature>
<dbReference type="SMART" id="SM00448">
    <property type="entry name" value="REC"/>
    <property type="match status" value="1"/>
</dbReference>
<dbReference type="EMBL" id="PGVA01000001">
    <property type="protein sequence ID" value="PLR86718.1"/>
    <property type="molecule type" value="Genomic_DNA"/>
</dbReference>
<comment type="caution">
    <text evidence="7">The sequence shown here is derived from an EMBL/GenBank/DDBJ whole genome shotgun (WGS) entry which is preliminary data.</text>
</comment>
<dbReference type="InterPro" id="IPR018060">
    <property type="entry name" value="HTH_AraC"/>
</dbReference>
<keyword evidence="10" id="KW-1185">Reference proteome</keyword>
<evidence type="ECO:0000256" key="1">
    <source>
        <dbReference type="ARBA" id="ARBA00023015"/>
    </source>
</evidence>
<dbReference type="PRINTS" id="PR00032">
    <property type="entry name" value="HTHARAC"/>
</dbReference>
<dbReference type="GO" id="GO:0000160">
    <property type="term" value="P:phosphorelay signal transduction system"/>
    <property type="evidence" value="ECO:0007669"/>
    <property type="project" value="InterPro"/>
</dbReference>
<feature type="modified residue" description="4-aspartylphosphate" evidence="4">
    <location>
        <position position="57"/>
    </location>
</feature>
<dbReference type="CDD" id="cd00156">
    <property type="entry name" value="REC"/>
    <property type="match status" value="1"/>
</dbReference>
<dbReference type="Pfam" id="PF00072">
    <property type="entry name" value="Response_reg"/>
    <property type="match status" value="1"/>
</dbReference>
<proteinExistence type="predicted"/>
<dbReference type="GO" id="GO:0043565">
    <property type="term" value="F:sequence-specific DNA binding"/>
    <property type="evidence" value="ECO:0007669"/>
    <property type="project" value="InterPro"/>
</dbReference>
<evidence type="ECO:0000256" key="2">
    <source>
        <dbReference type="ARBA" id="ARBA00023125"/>
    </source>
</evidence>
<evidence type="ECO:0000256" key="4">
    <source>
        <dbReference type="PROSITE-ProRule" id="PRU00169"/>
    </source>
</evidence>
<dbReference type="SUPFAM" id="SSF52172">
    <property type="entry name" value="CheY-like"/>
    <property type="match status" value="1"/>
</dbReference>
<dbReference type="InterPro" id="IPR018062">
    <property type="entry name" value="HTH_AraC-typ_CS"/>
</dbReference>
<dbReference type="PROSITE" id="PS50110">
    <property type="entry name" value="RESPONSE_REGULATORY"/>
    <property type="match status" value="1"/>
</dbReference>
<organism evidence="7 9">
    <name type="scientific">Bacillus canaveralius</name>
    <dbReference type="NCBI Taxonomy" id="1403243"/>
    <lineage>
        <taxon>Bacteria</taxon>
        <taxon>Bacillati</taxon>
        <taxon>Bacillota</taxon>
        <taxon>Bacilli</taxon>
        <taxon>Bacillales</taxon>
        <taxon>Bacillaceae</taxon>
        <taxon>Bacillus</taxon>
    </lineage>
</organism>
<reference evidence="7 9" key="1">
    <citation type="submission" date="2017-11" db="EMBL/GenBank/DDBJ databases">
        <title>Comparitive Functional Genomics of Dry Heat Resistant strains isolated from the Viking Spacecraft.</title>
        <authorList>
            <person name="Seuylemezian A."/>
            <person name="Cooper K."/>
            <person name="Vaishampayan P."/>
        </authorList>
    </citation>
    <scope>NUCLEOTIDE SEQUENCE [LARGE SCALE GENOMIC DNA]</scope>
    <source>
        <strain evidence="7 9">M4.6</strain>
    </source>
</reference>
<dbReference type="PROSITE" id="PS01124">
    <property type="entry name" value="HTH_ARAC_FAMILY_2"/>
    <property type="match status" value="1"/>
</dbReference>
<dbReference type="SMART" id="SM00342">
    <property type="entry name" value="HTH_ARAC"/>
    <property type="match status" value="1"/>
</dbReference>
<dbReference type="InterPro" id="IPR001789">
    <property type="entry name" value="Sig_transdc_resp-reg_receiver"/>
</dbReference>
<gene>
    <name evidence="7" type="ORF">CU635_00015</name>
    <name evidence="8" type="ORF">CVD25_18490</name>
</gene>
<keyword evidence="2 7" id="KW-0238">DNA-binding</keyword>
<dbReference type="InterPro" id="IPR020449">
    <property type="entry name" value="Tscrpt_reg_AraC-type_HTH"/>
</dbReference>
<dbReference type="Proteomes" id="UP000234951">
    <property type="component" value="Unassembled WGS sequence"/>
</dbReference>
<feature type="domain" description="HTH araC/xylS-type" evidence="5">
    <location>
        <begin position="148"/>
        <end position="246"/>
    </location>
</feature>
<dbReference type="InterPro" id="IPR011006">
    <property type="entry name" value="CheY-like_superfamily"/>
</dbReference>
<keyword evidence="3" id="KW-0804">Transcription</keyword>
<keyword evidence="4" id="KW-0597">Phosphoprotein</keyword>
<accession>A0A2N5GSH3</accession>
<dbReference type="InterPro" id="IPR009057">
    <property type="entry name" value="Homeodomain-like_sf"/>
</dbReference>
<dbReference type="Pfam" id="PF12833">
    <property type="entry name" value="HTH_18"/>
    <property type="match status" value="1"/>
</dbReference>
<evidence type="ECO:0000256" key="3">
    <source>
        <dbReference type="ARBA" id="ARBA00023163"/>
    </source>
</evidence>
<dbReference type="EMBL" id="PGVD01000056">
    <property type="protein sequence ID" value="PLR92820.1"/>
    <property type="molecule type" value="Genomic_DNA"/>
</dbReference>
<dbReference type="Proteomes" id="UP000235114">
    <property type="component" value="Unassembled WGS sequence"/>
</dbReference>
<evidence type="ECO:0000313" key="9">
    <source>
        <dbReference type="Proteomes" id="UP000234951"/>
    </source>
</evidence>
<name>A0A2N5GSH3_9BACI</name>